<evidence type="ECO:0000313" key="2">
    <source>
        <dbReference type="Proteomes" id="UP000199520"/>
    </source>
</evidence>
<protein>
    <submittedName>
        <fullName evidence="1">Uncharacterized protein</fullName>
    </submittedName>
</protein>
<dbReference type="Proteomes" id="UP000199520">
    <property type="component" value="Unassembled WGS sequence"/>
</dbReference>
<gene>
    <name evidence="1" type="ORF">SAMN04490355_106033</name>
</gene>
<keyword evidence="2" id="KW-1185">Reference proteome</keyword>
<reference evidence="2" key="1">
    <citation type="submission" date="2016-10" db="EMBL/GenBank/DDBJ databases">
        <authorList>
            <person name="Varghese N."/>
            <person name="Submissions S."/>
        </authorList>
    </citation>
    <scope>NUCLEOTIDE SEQUENCE [LARGE SCALE GENOMIC DNA]</scope>
    <source>
        <strain evidence="2">DSM 13327</strain>
    </source>
</reference>
<sequence length="218" mass="24639">MDDASEDRIKVSIGKQEASTQTSNLLQESNQALYRIPVFLSYATPYNTLQALFLENITNAIRAALLFPRTLGPSDQYTETPLTSIRRMILSSYGLMAIAFRRSFVTQATSRPGTSRQQVFNDFWLTSPYLQIEPSMAYQRGLPLMLLVEEGVSTNSVFGGILEQGAAPFTIITFNLQNEQAIEAFFNTAFWTETFADWACQVRSGYDRQTEPEFQFTC</sequence>
<dbReference type="STRING" id="1123291.SAMN04490355_106033"/>
<dbReference type="AlphaFoldDB" id="A0A1I4PAT1"/>
<dbReference type="EMBL" id="FOTS01000060">
    <property type="protein sequence ID" value="SFM24871.1"/>
    <property type="molecule type" value="Genomic_DNA"/>
</dbReference>
<name>A0A1I4PAT1_9FIRM</name>
<evidence type="ECO:0000313" key="1">
    <source>
        <dbReference type="EMBL" id="SFM24871.1"/>
    </source>
</evidence>
<organism evidence="1 2">
    <name type="scientific">Pelosinus propionicus DSM 13327</name>
    <dbReference type="NCBI Taxonomy" id="1123291"/>
    <lineage>
        <taxon>Bacteria</taxon>
        <taxon>Bacillati</taxon>
        <taxon>Bacillota</taxon>
        <taxon>Negativicutes</taxon>
        <taxon>Selenomonadales</taxon>
        <taxon>Sporomusaceae</taxon>
        <taxon>Pelosinus</taxon>
    </lineage>
</organism>
<proteinExistence type="predicted"/>
<accession>A0A1I4PAT1</accession>
<dbReference type="RefSeq" id="WP_217645130.1">
    <property type="nucleotide sequence ID" value="NZ_FOTS01000060.1"/>
</dbReference>